<name>A0AAV4W4K2_9ARAC</name>
<feature type="compositionally biased region" description="Basic residues" evidence="1">
    <location>
        <begin position="1"/>
        <end position="10"/>
    </location>
</feature>
<protein>
    <submittedName>
        <fullName evidence="2">Uncharacterized protein</fullName>
    </submittedName>
</protein>
<feature type="region of interest" description="Disordered" evidence="1">
    <location>
        <begin position="1"/>
        <end position="52"/>
    </location>
</feature>
<sequence>MAARSHHKHGVSSNPHYLTRNGRKPEVGAQGGGSRAISFSVDKRLKGSKPDQHELNLLNGRYTVSDGYSQSAPGCCSLGSVLRQHPLCSEDWTPLDWLIC</sequence>
<dbReference type="EMBL" id="BPLQ01014081">
    <property type="protein sequence ID" value="GIY77124.1"/>
    <property type="molecule type" value="Genomic_DNA"/>
</dbReference>
<accession>A0AAV4W4K2</accession>
<evidence type="ECO:0000313" key="3">
    <source>
        <dbReference type="Proteomes" id="UP001054837"/>
    </source>
</evidence>
<dbReference type="Proteomes" id="UP001054837">
    <property type="component" value="Unassembled WGS sequence"/>
</dbReference>
<dbReference type="AlphaFoldDB" id="A0AAV4W4K2"/>
<reference evidence="2 3" key="1">
    <citation type="submission" date="2021-06" db="EMBL/GenBank/DDBJ databases">
        <title>Caerostris darwini draft genome.</title>
        <authorList>
            <person name="Kono N."/>
            <person name="Arakawa K."/>
        </authorList>
    </citation>
    <scope>NUCLEOTIDE SEQUENCE [LARGE SCALE GENOMIC DNA]</scope>
</reference>
<organism evidence="2 3">
    <name type="scientific">Caerostris darwini</name>
    <dbReference type="NCBI Taxonomy" id="1538125"/>
    <lineage>
        <taxon>Eukaryota</taxon>
        <taxon>Metazoa</taxon>
        <taxon>Ecdysozoa</taxon>
        <taxon>Arthropoda</taxon>
        <taxon>Chelicerata</taxon>
        <taxon>Arachnida</taxon>
        <taxon>Araneae</taxon>
        <taxon>Araneomorphae</taxon>
        <taxon>Entelegynae</taxon>
        <taxon>Araneoidea</taxon>
        <taxon>Araneidae</taxon>
        <taxon>Caerostris</taxon>
    </lineage>
</organism>
<keyword evidence="3" id="KW-1185">Reference proteome</keyword>
<evidence type="ECO:0000256" key="1">
    <source>
        <dbReference type="SAM" id="MobiDB-lite"/>
    </source>
</evidence>
<comment type="caution">
    <text evidence="2">The sequence shown here is derived from an EMBL/GenBank/DDBJ whole genome shotgun (WGS) entry which is preliminary data.</text>
</comment>
<evidence type="ECO:0000313" key="2">
    <source>
        <dbReference type="EMBL" id="GIY77124.1"/>
    </source>
</evidence>
<proteinExistence type="predicted"/>
<feature type="compositionally biased region" description="Basic and acidic residues" evidence="1">
    <location>
        <begin position="41"/>
        <end position="52"/>
    </location>
</feature>
<gene>
    <name evidence="2" type="ORF">CDAR_300001</name>
</gene>